<evidence type="ECO:0000313" key="1">
    <source>
        <dbReference type="EMBL" id="KAJ0173061.1"/>
    </source>
</evidence>
<evidence type="ECO:0000313" key="2">
    <source>
        <dbReference type="Proteomes" id="UP000824533"/>
    </source>
</evidence>
<proteinExistence type="predicted"/>
<name>A0ACC1CNN2_9NEOP</name>
<accession>A0ACC1CNN2</accession>
<comment type="caution">
    <text evidence="1">The sequence shown here is derived from an EMBL/GenBank/DDBJ whole genome shotgun (WGS) entry which is preliminary data.</text>
</comment>
<reference evidence="1 2" key="1">
    <citation type="journal article" date="2021" name="Front. Genet.">
        <title>Chromosome-Level Genome Assembly Reveals Significant Gene Expansion in the Toll and IMD Signaling Pathways of Dendrolimus kikuchii.</title>
        <authorList>
            <person name="Zhou J."/>
            <person name="Wu P."/>
            <person name="Xiong Z."/>
            <person name="Liu N."/>
            <person name="Zhao N."/>
            <person name="Ji M."/>
            <person name="Qiu Y."/>
            <person name="Yang B."/>
        </authorList>
    </citation>
    <scope>NUCLEOTIDE SEQUENCE [LARGE SCALE GENOMIC DNA]</scope>
    <source>
        <strain evidence="1">Ann1</strain>
    </source>
</reference>
<organism evidence="1 2">
    <name type="scientific">Dendrolimus kikuchii</name>
    <dbReference type="NCBI Taxonomy" id="765133"/>
    <lineage>
        <taxon>Eukaryota</taxon>
        <taxon>Metazoa</taxon>
        <taxon>Ecdysozoa</taxon>
        <taxon>Arthropoda</taxon>
        <taxon>Hexapoda</taxon>
        <taxon>Insecta</taxon>
        <taxon>Pterygota</taxon>
        <taxon>Neoptera</taxon>
        <taxon>Endopterygota</taxon>
        <taxon>Lepidoptera</taxon>
        <taxon>Glossata</taxon>
        <taxon>Ditrysia</taxon>
        <taxon>Bombycoidea</taxon>
        <taxon>Lasiocampidae</taxon>
        <taxon>Dendrolimus</taxon>
    </lineage>
</organism>
<keyword evidence="2" id="KW-1185">Reference proteome</keyword>
<sequence length="1812" mass="201745">MPRVLSLKKLSCSQNNQKPITQFFNTKNSQTQDFPIKNQPTQSNDSNKRKASSPVLVDTIEIEDDCGNNDKVTISSLQNIPKKLKTEILNKSTPKKVKMSLNNHHKKNHQPIPKKENNSNSCSIKTFCKQSPEKVLSRSMEEQRVRSPLSNIHEENYVEIVTNGMTEDSYLIENGSYDQKSLIKSKFMSPSKCGSTVKALDFGSDSWDNASEWDIDDIHEEFADNIDLSVIQRCEILALNKHPNKLELRLKNNKSNEGICFIEGIWMDTPLLPGDVLNVLAKRDTSGYYTINNTSGLLVLRPDHLVSSTSVVGAVFCKRKAILQERWRGIDSANTAMTMGVIIHELVQKALTQNIFKIEQLQFEANKLIKESIQMLYDTGLTMKEALANIQNYINSLADFMKTYIVTEPGNYLNDKNNWSGHIDKVLDIEENLCCPELGLKGKIDATLQVTIHERKGQQRAIVPLELKSGKASMSAEHRGQLVLYGLMLNIQRNEDPLTTQQRGLLLYLKDKVELKEVSCGYPERRDLIMLRNQLAQYLAPGTHDVDPEQLTDIEDASILLQQRLPDPVHHENACSKCPYLTLCSLHLWHTDGPSVEDNHPLSKLRGVALGHLTASHIKYFLHWTALLKMEERTQANTSPLHALWTDSVDLRVKRGTCVANLMLQSVMQMDDRFLHVFINTDNVIDDSKATKGPQEGEFSIVSIENRPWIAAGVVILAKVNEIQINLERDLSRRLAKDTMYHIDTYESYATTVQNLTNLGVLMDDSNNSDRLRRLIIDKEKPQFMKKQPREVGRLGIKLMRSLNIEQQRAVLRALSAEDYSLLQGLPGTGKTQTISILIQMLVGLKQRVLVTAHTHSAVDTVLSRLPESLQIMRLGSSARVASPLLKRSEQTLTAACKTPEELAALYESMEVVGVTCLGSNHSMLVRTIFDVCIVDEATQVLQCTVLRPLFAAKRFILVGDPEQLPPVVRSRAARRLGMEESLFHRLMSDEATSILHLQYRMNQALVDVANRVAYNGKLKCADQSVADAKIGIDIQKISDLLRHNPWLQPTCSSLPKHAALFLDIESSEKDNREVNSIKSCTNIDEAYIVLHIVEVLKKGGIHSSDIGVIAPFRDQVALLRRSLIHHSIEASTVDQFQGRDKSVIIFSCTKRESGQDDRRIKEGEVLNDQRRLALFLTIYCSSYFYQNILSLVIVFKMAKAVAVITISDTCFKDNSKDTSGPALAKFAKELFPGANLHKIIIPDEREIIERELKYFCETNLDLILTTGGTGCSSRDVTPEATKAIIHREVPAIMTAITLESLKKTPMAMLSRATAGIRDKTLIINFPGSKKAVMECFEVIKPVLAHAIALIRNEMTEVRTIHDSMQFYHTCTHHSLVDVSKVAYRPRESPYPMLEMKDAWKIVDEIMSQWTERLEIATLEEGLGRVVAQALCAMEPMPPFPASVKDGYACMSADGAGVRKVRAVLTAGDAPTIPLSISECVRINTGAALPVGADCVVQVEDTRLVLASEDGQTELEIEILKAPEPLQDVRPVGFDIPMGSILVDKGEVLDSAKIGILAGAGYQNVTVRVNPKVALMSTGNELQEPSETKLRPAHIRDSNRTMLKALLREHGYDSIDCGISRDTPAELVAGISEALRRADILVCTGGVSMGEKDLLKPVLINDFSATLHFGRVRMKPGKPSTFATCQFEGRTKYIFALPGNPVSAYVCCLLFVVRALRVCTGRRGEWPRLRARLAHAATLDPRPEYARAAIHVPENDDVPNATLLGSQCSSRLLSACGANVLLELPGATDSLKRLPAGAIVPALVTGRLEFQS</sequence>
<dbReference type="EMBL" id="CM034406">
    <property type="protein sequence ID" value="KAJ0173061.1"/>
    <property type="molecule type" value="Genomic_DNA"/>
</dbReference>
<gene>
    <name evidence="1" type="ORF">K1T71_011237</name>
</gene>
<dbReference type="Proteomes" id="UP000824533">
    <property type="component" value="Linkage Group LG20"/>
</dbReference>
<protein>
    <submittedName>
        <fullName evidence="1">Uncharacterized protein</fullName>
    </submittedName>
</protein>